<evidence type="ECO:0000313" key="2">
    <source>
        <dbReference type="EMBL" id="MDA0163175.1"/>
    </source>
</evidence>
<name>A0A9X3MXL9_9ACTN</name>
<reference evidence="2" key="1">
    <citation type="submission" date="2022-10" db="EMBL/GenBank/DDBJ databases">
        <title>The WGS of Solirubrobacter ginsenosidimutans DSM 21036.</title>
        <authorList>
            <person name="Jiang Z."/>
        </authorList>
    </citation>
    <scope>NUCLEOTIDE SEQUENCE</scope>
    <source>
        <strain evidence="2">DSM 21036</strain>
    </source>
</reference>
<evidence type="ECO:0000313" key="3">
    <source>
        <dbReference type="Proteomes" id="UP001149140"/>
    </source>
</evidence>
<evidence type="ECO:0000259" key="1">
    <source>
        <dbReference type="Pfam" id="PF12973"/>
    </source>
</evidence>
<dbReference type="Pfam" id="PF12973">
    <property type="entry name" value="Cupin_7"/>
    <property type="match status" value="1"/>
</dbReference>
<comment type="caution">
    <text evidence="2">The sequence shown here is derived from an EMBL/GenBank/DDBJ whole genome shotgun (WGS) entry which is preliminary data.</text>
</comment>
<dbReference type="InterPro" id="IPR011051">
    <property type="entry name" value="RmlC_Cupin_sf"/>
</dbReference>
<dbReference type="Gene3D" id="2.60.120.10">
    <property type="entry name" value="Jelly Rolls"/>
    <property type="match status" value="1"/>
</dbReference>
<protein>
    <submittedName>
        <fullName evidence="2">Cupin domain-containing protein</fullName>
    </submittedName>
</protein>
<dbReference type="InterPro" id="IPR014710">
    <property type="entry name" value="RmlC-like_jellyroll"/>
</dbReference>
<proteinExistence type="predicted"/>
<dbReference type="SUPFAM" id="SSF51182">
    <property type="entry name" value="RmlC-like cupins"/>
    <property type="match status" value="1"/>
</dbReference>
<organism evidence="2 3">
    <name type="scientific">Solirubrobacter ginsenosidimutans</name>
    <dbReference type="NCBI Taxonomy" id="490573"/>
    <lineage>
        <taxon>Bacteria</taxon>
        <taxon>Bacillati</taxon>
        <taxon>Actinomycetota</taxon>
        <taxon>Thermoleophilia</taxon>
        <taxon>Solirubrobacterales</taxon>
        <taxon>Solirubrobacteraceae</taxon>
        <taxon>Solirubrobacter</taxon>
    </lineage>
</organism>
<dbReference type="EMBL" id="JAPDOD010000023">
    <property type="protein sequence ID" value="MDA0163175.1"/>
    <property type="molecule type" value="Genomic_DNA"/>
</dbReference>
<feature type="domain" description="ChrR-like cupin" evidence="1">
    <location>
        <begin position="10"/>
        <end position="104"/>
    </location>
</feature>
<gene>
    <name evidence="2" type="ORF">OM076_23075</name>
</gene>
<dbReference type="InterPro" id="IPR025979">
    <property type="entry name" value="ChrR-like_cupin_dom"/>
</dbReference>
<dbReference type="Proteomes" id="UP001149140">
    <property type="component" value="Unassembled WGS sequence"/>
</dbReference>
<dbReference type="AlphaFoldDB" id="A0A9X3MXL9"/>
<keyword evidence="3" id="KW-1185">Reference proteome</keyword>
<sequence>MKPALEFFPVASIEWVEVSPGVSERVLARDDAGQTLTRMLRWAPGTDTSPQGVAVHDYVEEILILSGSMRDLTLDRTFRAGDYACRPPGMEHGPWTSEEGCEMFEVRHGDRLR</sequence>
<dbReference type="RefSeq" id="WP_270042418.1">
    <property type="nucleotide sequence ID" value="NZ_JAPDOD010000023.1"/>
</dbReference>
<accession>A0A9X3MXL9</accession>